<keyword evidence="3" id="KW-1185">Reference proteome</keyword>
<evidence type="ECO:0000313" key="3">
    <source>
        <dbReference type="Proteomes" id="UP000053097"/>
    </source>
</evidence>
<reference evidence="2 3" key="1">
    <citation type="journal article" date="2014" name="Curr. Biol.">
        <title>The genome of the clonal raider ant Cerapachys biroi.</title>
        <authorList>
            <person name="Oxley P.R."/>
            <person name="Ji L."/>
            <person name="Fetter-Pruneda I."/>
            <person name="McKenzie S.K."/>
            <person name="Li C."/>
            <person name="Hu H."/>
            <person name="Zhang G."/>
            <person name="Kronauer D.J."/>
        </authorList>
    </citation>
    <scope>NUCLEOTIDE SEQUENCE [LARGE SCALE GENOMIC DNA]</scope>
</reference>
<feature type="region of interest" description="Disordered" evidence="1">
    <location>
        <begin position="60"/>
        <end position="89"/>
    </location>
</feature>
<protein>
    <submittedName>
        <fullName evidence="2">Uncharacterized protein</fullName>
    </submittedName>
</protein>
<dbReference type="AlphaFoldDB" id="A0A026WH43"/>
<organism evidence="2 3">
    <name type="scientific">Ooceraea biroi</name>
    <name type="common">Clonal raider ant</name>
    <name type="synonym">Cerapachys biroi</name>
    <dbReference type="NCBI Taxonomy" id="2015173"/>
    <lineage>
        <taxon>Eukaryota</taxon>
        <taxon>Metazoa</taxon>
        <taxon>Ecdysozoa</taxon>
        <taxon>Arthropoda</taxon>
        <taxon>Hexapoda</taxon>
        <taxon>Insecta</taxon>
        <taxon>Pterygota</taxon>
        <taxon>Neoptera</taxon>
        <taxon>Endopterygota</taxon>
        <taxon>Hymenoptera</taxon>
        <taxon>Apocrita</taxon>
        <taxon>Aculeata</taxon>
        <taxon>Formicoidea</taxon>
        <taxon>Formicidae</taxon>
        <taxon>Dorylinae</taxon>
        <taxon>Ooceraea</taxon>
    </lineage>
</organism>
<evidence type="ECO:0000313" key="2">
    <source>
        <dbReference type="EMBL" id="EZA54991.1"/>
    </source>
</evidence>
<accession>A0A026WH43</accession>
<dbReference type="Proteomes" id="UP000053097">
    <property type="component" value="Unassembled WGS sequence"/>
</dbReference>
<sequence length="112" mass="12869">MMGYSYPPQYAVQEDVRETDHNGIEPYMHAYEEGYQKGGESASGHIYSGDLTKFYDEKHEEGDHSVEEYANESKEKTHAGRYFVDDAEYRRDNERKFEAEKHSSSGTLGSQA</sequence>
<evidence type="ECO:0000256" key="1">
    <source>
        <dbReference type="SAM" id="MobiDB-lite"/>
    </source>
</evidence>
<dbReference type="OrthoDB" id="7684978at2759"/>
<proteinExistence type="predicted"/>
<gene>
    <name evidence="2" type="ORF">X777_04454</name>
</gene>
<dbReference type="EMBL" id="KK107231">
    <property type="protein sequence ID" value="EZA54991.1"/>
    <property type="molecule type" value="Genomic_DNA"/>
</dbReference>
<name>A0A026WH43_OOCBI</name>